<protein>
    <submittedName>
        <fullName evidence="1">Uncharacterized protein</fullName>
    </submittedName>
</protein>
<name>A0ABQ7BZT1_BRACR</name>
<comment type="caution">
    <text evidence="1">The sequence shown here is derived from an EMBL/GenBank/DDBJ whole genome shotgun (WGS) entry which is preliminary data.</text>
</comment>
<dbReference type="Proteomes" id="UP000266723">
    <property type="component" value="Unassembled WGS sequence"/>
</dbReference>
<organism evidence="1 2">
    <name type="scientific">Brassica cretica</name>
    <name type="common">Mustard</name>
    <dbReference type="NCBI Taxonomy" id="69181"/>
    <lineage>
        <taxon>Eukaryota</taxon>
        <taxon>Viridiplantae</taxon>
        <taxon>Streptophyta</taxon>
        <taxon>Embryophyta</taxon>
        <taxon>Tracheophyta</taxon>
        <taxon>Spermatophyta</taxon>
        <taxon>Magnoliopsida</taxon>
        <taxon>eudicotyledons</taxon>
        <taxon>Gunneridae</taxon>
        <taxon>Pentapetalae</taxon>
        <taxon>rosids</taxon>
        <taxon>malvids</taxon>
        <taxon>Brassicales</taxon>
        <taxon>Brassicaceae</taxon>
        <taxon>Brassiceae</taxon>
        <taxon>Brassica</taxon>
    </lineage>
</organism>
<proteinExistence type="predicted"/>
<reference evidence="1 2" key="1">
    <citation type="journal article" date="2020" name="BMC Genomics">
        <title>Intraspecific diversification of the crop wild relative Brassica cretica Lam. using demographic model selection.</title>
        <authorList>
            <person name="Kioukis A."/>
            <person name="Michalopoulou V.A."/>
            <person name="Briers L."/>
            <person name="Pirintsos S."/>
            <person name="Studholme D.J."/>
            <person name="Pavlidis P."/>
            <person name="Sarris P.F."/>
        </authorList>
    </citation>
    <scope>NUCLEOTIDE SEQUENCE [LARGE SCALE GENOMIC DNA]</scope>
    <source>
        <strain evidence="2">cv. PFS-1207/04</strain>
    </source>
</reference>
<keyword evidence="2" id="KW-1185">Reference proteome</keyword>
<dbReference type="EMBL" id="QGKV02000832">
    <property type="protein sequence ID" value="KAF3544935.1"/>
    <property type="molecule type" value="Genomic_DNA"/>
</dbReference>
<accession>A0ABQ7BZT1</accession>
<evidence type="ECO:0000313" key="2">
    <source>
        <dbReference type="Proteomes" id="UP000266723"/>
    </source>
</evidence>
<sequence length="156" mass="17386">MCGYLLASSNEDRQVHEQRVISSGKEVEQNPITQKSVLQLILPHVFTKDLNKGKGQVFSYDKGDLALQSHFSSSHPKLMASAISAGQSMINPTTNVFCRLTLQVHESSMVQQSSYPLIFSSKATTTQTKNIEIILKIKPIITSPDFFIWNHPHSGE</sequence>
<evidence type="ECO:0000313" key="1">
    <source>
        <dbReference type="EMBL" id="KAF3544935.1"/>
    </source>
</evidence>
<gene>
    <name evidence="1" type="ORF">DY000_02006012</name>
</gene>